<reference evidence="4 5" key="1">
    <citation type="submission" date="2020-09" db="EMBL/GenBank/DDBJ databases">
        <title>Diversity and distribution of actinomycetes associated with coral in the coast of Hainan.</title>
        <authorList>
            <person name="Li F."/>
        </authorList>
    </citation>
    <scope>NUCLEOTIDE SEQUENCE [LARGE SCALE GENOMIC DNA]</scope>
    <source>
        <strain evidence="4 5">HNM0947</strain>
    </source>
</reference>
<dbReference type="InterPro" id="IPR050832">
    <property type="entry name" value="Bact_Acetyltransf"/>
</dbReference>
<dbReference type="Pfam" id="PF00583">
    <property type="entry name" value="Acetyltransf_1"/>
    <property type="match status" value="2"/>
</dbReference>
<dbReference type="PROSITE" id="PS51186">
    <property type="entry name" value="GNAT"/>
    <property type="match status" value="2"/>
</dbReference>
<dbReference type="PANTHER" id="PTHR43877:SF1">
    <property type="entry name" value="ACETYLTRANSFERASE"/>
    <property type="match status" value="1"/>
</dbReference>
<evidence type="ECO:0000256" key="1">
    <source>
        <dbReference type="ARBA" id="ARBA00022679"/>
    </source>
</evidence>
<protein>
    <submittedName>
        <fullName evidence="4">GNAT family N-acetyltransferase</fullName>
    </submittedName>
</protein>
<feature type="domain" description="N-acetyltransferase" evidence="3">
    <location>
        <begin position="188"/>
        <end position="329"/>
    </location>
</feature>
<evidence type="ECO:0000313" key="5">
    <source>
        <dbReference type="Proteomes" id="UP000806528"/>
    </source>
</evidence>
<dbReference type="RefSeq" id="WP_193123653.1">
    <property type="nucleotide sequence ID" value="NZ_JADBGI010000020.1"/>
</dbReference>
<dbReference type="PANTHER" id="PTHR43877">
    <property type="entry name" value="AMINOALKYLPHOSPHONATE N-ACETYLTRANSFERASE-RELATED-RELATED"/>
    <property type="match status" value="1"/>
</dbReference>
<dbReference type="InterPro" id="IPR016181">
    <property type="entry name" value="Acyl_CoA_acyltransferase"/>
</dbReference>
<gene>
    <name evidence="4" type="ORF">IDM40_20510</name>
</gene>
<dbReference type="Proteomes" id="UP000806528">
    <property type="component" value="Unassembled WGS sequence"/>
</dbReference>
<dbReference type="Gene3D" id="3.40.630.30">
    <property type="match status" value="1"/>
</dbReference>
<evidence type="ECO:0000256" key="2">
    <source>
        <dbReference type="ARBA" id="ARBA00023315"/>
    </source>
</evidence>
<sequence length="329" mass="36118">MISPIDPADGPALRGWHAALVEAATAGRAEAAVMGYPDLEGMVAPREDRHHRLYAALEDGRTVGTLLVDLPDLENRHLAEVDVSVVPGHRRRGLGARLLEQAAEAMAEEGRTTAAGEVCVPGGWSPDDWPGAAFARSHGFDVVHEEDYQVLDLPVPEQRLAALPGATGGHRLTTWTGPCPEDLLEPYARMRTAMELDVPTGELDTEPQVWDADRVRQEDLRREGQGYTTIVSVARAASGEWAGYSLMMVPDEGEGEVYQDDTLVMRAHRGHGLGAALKRRNLEELSRQAPGAKWVRTWVDPDNAPMLAVNDLFGFRTVERMWEVQRVVT</sequence>
<dbReference type="SUPFAM" id="SSF55729">
    <property type="entry name" value="Acyl-CoA N-acyltransferases (Nat)"/>
    <property type="match status" value="2"/>
</dbReference>
<accession>A0ABR9PBH9</accession>
<evidence type="ECO:0000259" key="3">
    <source>
        <dbReference type="PROSITE" id="PS51186"/>
    </source>
</evidence>
<organism evidence="4 5">
    <name type="scientific">Nocardiopsis coralli</name>
    <dbReference type="NCBI Taxonomy" id="2772213"/>
    <lineage>
        <taxon>Bacteria</taxon>
        <taxon>Bacillati</taxon>
        <taxon>Actinomycetota</taxon>
        <taxon>Actinomycetes</taxon>
        <taxon>Streptosporangiales</taxon>
        <taxon>Nocardiopsidaceae</taxon>
        <taxon>Nocardiopsis</taxon>
    </lineage>
</organism>
<dbReference type="EMBL" id="JADBGI010000020">
    <property type="protein sequence ID" value="MBE3001055.1"/>
    <property type="molecule type" value="Genomic_DNA"/>
</dbReference>
<feature type="domain" description="N-acetyltransferase" evidence="3">
    <location>
        <begin position="1"/>
        <end position="156"/>
    </location>
</feature>
<evidence type="ECO:0000313" key="4">
    <source>
        <dbReference type="EMBL" id="MBE3001055.1"/>
    </source>
</evidence>
<comment type="caution">
    <text evidence="4">The sequence shown here is derived from an EMBL/GenBank/DDBJ whole genome shotgun (WGS) entry which is preliminary data.</text>
</comment>
<proteinExistence type="predicted"/>
<name>A0ABR9PBH9_9ACTN</name>
<keyword evidence="1" id="KW-0808">Transferase</keyword>
<dbReference type="CDD" id="cd04301">
    <property type="entry name" value="NAT_SF"/>
    <property type="match status" value="1"/>
</dbReference>
<keyword evidence="5" id="KW-1185">Reference proteome</keyword>
<dbReference type="InterPro" id="IPR000182">
    <property type="entry name" value="GNAT_dom"/>
</dbReference>
<keyword evidence="2" id="KW-0012">Acyltransferase</keyword>